<dbReference type="Pfam" id="PF00534">
    <property type="entry name" value="Glycos_transf_1"/>
    <property type="match status" value="1"/>
</dbReference>
<feature type="domain" description="Glycosyl transferase family 1" evidence="1">
    <location>
        <begin position="198"/>
        <end position="357"/>
    </location>
</feature>
<dbReference type="CDD" id="cd03808">
    <property type="entry name" value="GT4_CapM-like"/>
    <property type="match status" value="1"/>
</dbReference>
<gene>
    <name evidence="3" type="ORF">S3_892_0023</name>
</gene>
<dbReference type="EMBL" id="FQ032813">
    <property type="protein sequence ID" value="CBL87231.1"/>
    <property type="molecule type" value="Genomic_DNA"/>
</dbReference>
<dbReference type="AlphaFoldDB" id="F4MM68"/>
<sequence>MSKKSTVSKYKTIALVANSTWNIHNFRLNLLDKFIGEGHDVIVIAPVDQYIEYKEKYPAVKHVALRSLDRDSTNPLKDLVLITELTRKYKRLKPDLVIHFTNKPNIYGALAARRAKIDSIAIVTGLGYAFIHNGFIKSVTTALYKYTSKYHKKFIFENIEDRELFENENIITEGQGISVKGCGVNTTYFHPYPNQEVNEAMVFTFVGRLLYDKGVKEFVEAARIIKLVHPKTQFWLVGELDPDNPATVEKDELIEWVDSDIVYYHGFQRDVRPFISKSDCVVLPSYREAIPRTITEAMAMAKPVITTDTAGCREAVEVEVNGYLAKLRDANDLAESMQKIISLTEEERKSMGQAGRNIVMNQFDDRLIANHIYDIISKI</sequence>
<evidence type="ECO:0000259" key="2">
    <source>
        <dbReference type="Pfam" id="PF13477"/>
    </source>
</evidence>
<dbReference type="PANTHER" id="PTHR12526:SF638">
    <property type="entry name" value="SPORE COAT PROTEIN SA"/>
    <property type="match status" value="1"/>
</dbReference>
<reference evidence="3" key="1">
    <citation type="submission" date="2010-05" db="EMBL/GenBank/DDBJ databases">
        <authorList>
            <person name="Genoscope - CEA"/>
        </authorList>
    </citation>
    <scope>NUCLEOTIDE SEQUENCE</scope>
</reference>
<proteinExistence type="predicted"/>
<evidence type="ECO:0000313" key="3">
    <source>
        <dbReference type="EMBL" id="CBL87231.1"/>
    </source>
</evidence>
<dbReference type="Gene3D" id="3.40.50.2000">
    <property type="entry name" value="Glycogen Phosphorylase B"/>
    <property type="match status" value="2"/>
</dbReference>
<evidence type="ECO:0000259" key="1">
    <source>
        <dbReference type="Pfam" id="PF00534"/>
    </source>
</evidence>
<accession>F4MM68</accession>
<feature type="domain" description="Glycosyltransferase subfamily 4-like N-terminal" evidence="2">
    <location>
        <begin position="13"/>
        <end position="158"/>
    </location>
</feature>
<organism evidence="3">
    <name type="scientific">uncultured Sphingobacteriia bacterium</name>
    <dbReference type="NCBI Taxonomy" id="246143"/>
    <lineage>
        <taxon>Bacteria</taxon>
        <taxon>Pseudomonadati</taxon>
        <taxon>Bacteroidota</taxon>
        <taxon>Sphingobacteriia</taxon>
        <taxon>environmental samples</taxon>
    </lineage>
</organism>
<dbReference type="PANTHER" id="PTHR12526">
    <property type="entry name" value="GLYCOSYLTRANSFERASE"/>
    <property type="match status" value="1"/>
</dbReference>
<protein>
    <submittedName>
        <fullName evidence="3">Glycosyl transferases group 1</fullName>
    </submittedName>
</protein>
<dbReference type="Pfam" id="PF13477">
    <property type="entry name" value="Glyco_trans_4_2"/>
    <property type="match status" value="1"/>
</dbReference>
<keyword evidence="3" id="KW-0808">Transferase</keyword>
<dbReference type="SUPFAM" id="SSF53756">
    <property type="entry name" value="UDP-Glycosyltransferase/glycogen phosphorylase"/>
    <property type="match status" value="1"/>
</dbReference>
<dbReference type="GO" id="GO:0016757">
    <property type="term" value="F:glycosyltransferase activity"/>
    <property type="evidence" value="ECO:0007669"/>
    <property type="project" value="InterPro"/>
</dbReference>
<dbReference type="InterPro" id="IPR001296">
    <property type="entry name" value="Glyco_trans_1"/>
</dbReference>
<reference evidence="3" key="2">
    <citation type="journal article" date="2012" name="Environ. Microbiol.">
        <title>Genomic content of uncultured Bacteroidetes from contrasting oceanic provinces in the North Atlantic Ocean.</title>
        <authorList>
            <person name="Gomez-Pereira P.R."/>
            <person name="Schuler M."/>
            <person name="Fuchs B.M."/>
            <person name="Bennke C."/>
            <person name="Teeling H."/>
            <person name="Waldmann J."/>
            <person name="Richter M."/>
            <person name="Barbe V."/>
            <person name="Bataille E."/>
            <person name="Glockner F.O."/>
            <person name="Amann R."/>
        </authorList>
    </citation>
    <scope>NUCLEOTIDE SEQUENCE</scope>
</reference>
<dbReference type="InterPro" id="IPR028098">
    <property type="entry name" value="Glyco_trans_4-like_N"/>
</dbReference>
<name>F4MM68_9BACT</name>